<feature type="transmembrane region" description="Helical" evidence="11">
    <location>
        <begin position="105"/>
        <end position="129"/>
    </location>
</feature>
<evidence type="ECO:0000256" key="1">
    <source>
        <dbReference type="ARBA" id="ARBA00004477"/>
    </source>
</evidence>
<evidence type="ECO:0000313" key="12">
    <source>
        <dbReference type="EMBL" id="GFH59953.1"/>
    </source>
</evidence>
<dbReference type="GO" id="GO:0004144">
    <property type="term" value="F:diacylglycerol O-acyltransferase activity"/>
    <property type="evidence" value="ECO:0007669"/>
    <property type="project" value="TreeGrafter"/>
</dbReference>
<evidence type="ECO:0000256" key="11">
    <source>
        <dbReference type="RuleBase" id="RU367023"/>
    </source>
</evidence>
<evidence type="ECO:0000256" key="3">
    <source>
        <dbReference type="ARBA" id="ARBA00022516"/>
    </source>
</evidence>
<comment type="similarity">
    <text evidence="2 11">Belongs to the diacylglycerol acyltransferase family.</text>
</comment>
<keyword evidence="6 11" id="KW-0256">Endoplasmic reticulum</keyword>
<keyword evidence="5 11" id="KW-0812">Transmembrane</keyword>
<dbReference type="CDD" id="cd07987">
    <property type="entry name" value="LPLAT_MGAT-like"/>
    <property type="match status" value="1"/>
</dbReference>
<proteinExistence type="inferred from homology"/>
<feature type="transmembrane region" description="Helical" evidence="11">
    <location>
        <begin position="145"/>
        <end position="162"/>
    </location>
</feature>
<evidence type="ECO:0000256" key="9">
    <source>
        <dbReference type="ARBA" id="ARBA00023136"/>
    </source>
</evidence>
<dbReference type="AlphaFoldDB" id="A0AAD3D900"/>
<evidence type="ECO:0000256" key="7">
    <source>
        <dbReference type="ARBA" id="ARBA00022989"/>
    </source>
</evidence>
<dbReference type="PANTHER" id="PTHR12317:SF63">
    <property type="entry name" value="DIACYLGLYCEROL O-ACYLTRANSFERASE 2"/>
    <property type="match status" value="1"/>
</dbReference>
<dbReference type="EMBL" id="BLLK01000069">
    <property type="protein sequence ID" value="GFH59953.1"/>
    <property type="molecule type" value="Genomic_DNA"/>
</dbReference>
<dbReference type="InterPro" id="IPR007130">
    <property type="entry name" value="DAGAT"/>
</dbReference>
<sequence>MEEMKIIYGSYINFMLLISSEFGMVGGRRRKIAEFRVKEEKKKSNSNSKIEREGKEKCSCRTKKSLIPASASCYPSTKITFTASMSKAVVVRRDKEYPLEKYDELIVKLTSLTIIGSVFWIPALFIYLYKKWKNTPKEDEKKRRFYRNLLLGLTLCAVLGPHRHPKVGQLLQFKKWNIWKSWMRYVSLQVITEDLHMDQNFDIQKDRAILAFSPHGIFPFSLGFGVLTDMAKQYFGEFRPVVATATRFYPFLNTILQWLGQVDASRIEVDRALANGDKIGLAPGGISEMFEGFPKAGRHPDEECIILKNRKGFIKMALKHKLPVVPIYCFGASKMLKRLQLPLLEKMSNLIRASICIFYGMYGLPIPFRKKLLYAVGSPIRPPLDGVALGTPEFDKVVDDMHQQFCEAMTNLFDKHKSSYGWEHKILRIV</sequence>
<keyword evidence="9 11" id="KW-0472">Membrane</keyword>
<feature type="transmembrane region" description="Helical" evidence="11">
    <location>
        <begin position="6"/>
        <end position="26"/>
    </location>
</feature>
<dbReference type="GO" id="GO:0005789">
    <property type="term" value="C:endoplasmic reticulum membrane"/>
    <property type="evidence" value="ECO:0007669"/>
    <property type="project" value="UniProtKB-SubCell"/>
</dbReference>
<organism evidence="12 13">
    <name type="scientific">Chaetoceros tenuissimus</name>
    <dbReference type="NCBI Taxonomy" id="426638"/>
    <lineage>
        <taxon>Eukaryota</taxon>
        <taxon>Sar</taxon>
        <taxon>Stramenopiles</taxon>
        <taxon>Ochrophyta</taxon>
        <taxon>Bacillariophyta</taxon>
        <taxon>Coscinodiscophyceae</taxon>
        <taxon>Chaetocerotophycidae</taxon>
        <taxon>Chaetocerotales</taxon>
        <taxon>Chaetocerotaceae</taxon>
        <taxon>Chaetoceros</taxon>
    </lineage>
</organism>
<protein>
    <recommendedName>
        <fullName evidence="11">Acyltransferase</fullName>
        <ecNumber evidence="11">2.3.1.-</ecNumber>
    </recommendedName>
</protein>
<evidence type="ECO:0000256" key="10">
    <source>
        <dbReference type="ARBA" id="ARBA00023315"/>
    </source>
</evidence>
<keyword evidence="8" id="KW-0443">Lipid metabolism</keyword>
<accession>A0AAD3D900</accession>
<dbReference type="PANTHER" id="PTHR12317">
    <property type="entry name" value="DIACYLGLYCEROL O-ACYLTRANSFERASE"/>
    <property type="match status" value="1"/>
</dbReference>
<keyword evidence="4 11" id="KW-0808">Transferase</keyword>
<evidence type="ECO:0000313" key="13">
    <source>
        <dbReference type="Proteomes" id="UP001054902"/>
    </source>
</evidence>
<comment type="caution">
    <text evidence="12">The sequence shown here is derived from an EMBL/GenBank/DDBJ whole genome shotgun (WGS) entry which is preliminary data.</text>
</comment>
<keyword evidence="3" id="KW-0444">Lipid biosynthesis</keyword>
<evidence type="ECO:0000256" key="4">
    <source>
        <dbReference type="ARBA" id="ARBA00022679"/>
    </source>
</evidence>
<evidence type="ECO:0000256" key="5">
    <source>
        <dbReference type="ARBA" id="ARBA00022692"/>
    </source>
</evidence>
<keyword evidence="7 11" id="KW-1133">Transmembrane helix</keyword>
<dbReference type="GO" id="GO:0019432">
    <property type="term" value="P:triglyceride biosynthetic process"/>
    <property type="evidence" value="ECO:0007669"/>
    <property type="project" value="TreeGrafter"/>
</dbReference>
<comment type="subcellular location">
    <subcellularLocation>
        <location evidence="1 11">Endoplasmic reticulum membrane</location>
        <topology evidence="1 11">Multi-pass membrane protein</topology>
    </subcellularLocation>
</comment>
<keyword evidence="10" id="KW-0012">Acyltransferase</keyword>
<evidence type="ECO:0000256" key="6">
    <source>
        <dbReference type="ARBA" id="ARBA00022824"/>
    </source>
</evidence>
<dbReference type="Proteomes" id="UP001054902">
    <property type="component" value="Unassembled WGS sequence"/>
</dbReference>
<name>A0AAD3D900_9STRA</name>
<reference evidence="12 13" key="1">
    <citation type="journal article" date="2021" name="Sci. Rep.">
        <title>The genome of the diatom Chaetoceros tenuissimus carries an ancient integrated fragment of an extant virus.</title>
        <authorList>
            <person name="Hongo Y."/>
            <person name="Kimura K."/>
            <person name="Takaki Y."/>
            <person name="Yoshida Y."/>
            <person name="Baba S."/>
            <person name="Kobayashi G."/>
            <person name="Nagasaki K."/>
            <person name="Hano T."/>
            <person name="Tomaru Y."/>
        </authorList>
    </citation>
    <scope>NUCLEOTIDE SEQUENCE [LARGE SCALE GENOMIC DNA]</scope>
    <source>
        <strain evidence="12 13">NIES-3715</strain>
    </source>
</reference>
<gene>
    <name evidence="12" type="ORF">CTEN210_16429</name>
</gene>
<keyword evidence="13" id="KW-1185">Reference proteome</keyword>
<evidence type="ECO:0000256" key="2">
    <source>
        <dbReference type="ARBA" id="ARBA00005420"/>
    </source>
</evidence>
<dbReference type="Pfam" id="PF03982">
    <property type="entry name" value="DAGAT"/>
    <property type="match status" value="1"/>
</dbReference>
<dbReference type="EC" id="2.3.1.-" evidence="11"/>
<evidence type="ECO:0000256" key="8">
    <source>
        <dbReference type="ARBA" id="ARBA00023098"/>
    </source>
</evidence>